<dbReference type="EMBL" id="QUNI01000003">
    <property type="protein sequence ID" value="REH00301.1"/>
    <property type="molecule type" value="Genomic_DNA"/>
</dbReference>
<proteinExistence type="predicted"/>
<sequence>MSILITQARKFKTWELLHSMTGKSKVYCKKVVINERKQDSTAAKLIMEKFAELEKILIN</sequence>
<dbReference type="RefSeq" id="WP_115811521.1">
    <property type="nucleotide sequence ID" value="NZ_QUNI01000003.1"/>
</dbReference>
<gene>
    <name evidence="1" type="ORF">C8P67_103277</name>
</gene>
<evidence type="ECO:0000313" key="1">
    <source>
        <dbReference type="EMBL" id="REH00301.1"/>
    </source>
</evidence>
<protein>
    <submittedName>
        <fullName evidence="1">Uncharacterized protein</fullName>
    </submittedName>
</protein>
<comment type="caution">
    <text evidence="1">The sequence shown here is derived from an EMBL/GenBank/DDBJ whole genome shotgun (WGS) entry which is preliminary data.</text>
</comment>
<dbReference type="AlphaFoldDB" id="A0A3E0ERD9"/>
<dbReference type="OrthoDB" id="1372355at2"/>
<name>A0A3E0ERD9_9FLAO</name>
<reference evidence="1 2" key="1">
    <citation type="submission" date="2018-08" db="EMBL/GenBank/DDBJ databases">
        <title>Genomic Encyclopedia of Archaeal and Bacterial Type Strains, Phase II (KMG-II): from individual species to whole genera.</title>
        <authorList>
            <person name="Goeker M."/>
        </authorList>
    </citation>
    <scope>NUCLEOTIDE SEQUENCE [LARGE SCALE GENOMIC DNA]</scope>
    <source>
        <strain evidence="1 2">DSM 100880</strain>
    </source>
</reference>
<dbReference type="Proteomes" id="UP000257136">
    <property type="component" value="Unassembled WGS sequence"/>
</dbReference>
<accession>A0A3E0ERD9</accession>
<keyword evidence="2" id="KW-1185">Reference proteome</keyword>
<organism evidence="1 2">
    <name type="scientific">Flavobacterium aquicola</name>
    <dbReference type="NCBI Taxonomy" id="1682742"/>
    <lineage>
        <taxon>Bacteria</taxon>
        <taxon>Pseudomonadati</taxon>
        <taxon>Bacteroidota</taxon>
        <taxon>Flavobacteriia</taxon>
        <taxon>Flavobacteriales</taxon>
        <taxon>Flavobacteriaceae</taxon>
        <taxon>Flavobacterium</taxon>
    </lineage>
</organism>
<evidence type="ECO:0000313" key="2">
    <source>
        <dbReference type="Proteomes" id="UP000257136"/>
    </source>
</evidence>